<organism evidence="3 4">
    <name type="scientific">Phytohabitans kaempferiae</name>
    <dbReference type="NCBI Taxonomy" id="1620943"/>
    <lineage>
        <taxon>Bacteria</taxon>
        <taxon>Bacillati</taxon>
        <taxon>Actinomycetota</taxon>
        <taxon>Actinomycetes</taxon>
        <taxon>Micromonosporales</taxon>
        <taxon>Micromonosporaceae</taxon>
    </lineage>
</organism>
<name>A0ABV6MBG9_9ACTN</name>
<dbReference type="InterPro" id="IPR002575">
    <property type="entry name" value="Aminoglycoside_PTrfase"/>
</dbReference>
<evidence type="ECO:0000256" key="1">
    <source>
        <dbReference type="ARBA" id="ARBA00038240"/>
    </source>
</evidence>
<dbReference type="PANTHER" id="PTHR21064">
    <property type="entry name" value="AMINOGLYCOSIDE PHOSPHOTRANSFERASE DOMAIN-CONTAINING PROTEIN-RELATED"/>
    <property type="match status" value="1"/>
</dbReference>
<dbReference type="InterPro" id="IPR050249">
    <property type="entry name" value="Pseudomonas-type_ThrB"/>
</dbReference>
<dbReference type="RefSeq" id="WP_377257543.1">
    <property type="nucleotide sequence ID" value="NZ_JBHLUH010000064.1"/>
</dbReference>
<accession>A0ABV6MBG9</accession>
<dbReference type="SUPFAM" id="SSF56112">
    <property type="entry name" value="Protein kinase-like (PK-like)"/>
    <property type="match status" value="1"/>
</dbReference>
<feature type="domain" description="Aminoglycoside phosphotransferase" evidence="2">
    <location>
        <begin position="31"/>
        <end position="256"/>
    </location>
</feature>
<protein>
    <submittedName>
        <fullName evidence="3">Phosphotransferase</fullName>
    </submittedName>
</protein>
<dbReference type="Pfam" id="PF01636">
    <property type="entry name" value="APH"/>
    <property type="match status" value="1"/>
</dbReference>
<evidence type="ECO:0000313" key="3">
    <source>
        <dbReference type="EMBL" id="MFC0532058.1"/>
    </source>
</evidence>
<dbReference type="PANTHER" id="PTHR21064:SF6">
    <property type="entry name" value="AMINOGLYCOSIDE PHOSPHOTRANSFERASE DOMAIN-CONTAINING PROTEIN"/>
    <property type="match status" value="1"/>
</dbReference>
<dbReference type="InterPro" id="IPR011009">
    <property type="entry name" value="Kinase-like_dom_sf"/>
</dbReference>
<dbReference type="Proteomes" id="UP001589867">
    <property type="component" value="Unassembled WGS sequence"/>
</dbReference>
<keyword evidence="4" id="KW-1185">Reference proteome</keyword>
<comment type="similarity">
    <text evidence="1">Belongs to the pseudomonas-type ThrB family.</text>
</comment>
<sequence>MTNREPQLPDHDLDRVRDAFQLDHVDSVVYLTHGLMNRNWQIITTNGRYALKQLLDIPVTTARRNLRVLTALHEGGVPVCPPLLTRDSDPVIEVGTRAYCLLPWLDGEHPNGPDLTRTQAQDLGATIGKLHQRLNQLDPSIGLPAITGAPTARTVQPEQAIAEARRFQTAAHAAGGSFDTTVIDLLDQRIALIDKHAHSRPTDNLPKGPYGWTHGDLQHRNIIWTGPTIGAVIDWDRIRVRPFAEEIARTATIQFATANGLDLERVCAFVAGYRTIIRIDDADLADGVHRLWWKRMSDFWLLRTRKLIMRACS</sequence>
<dbReference type="Gene3D" id="3.30.200.20">
    <property type="entry name" value="Phosphorylase Kinase, domain 1"/>
    <property type="match status" value="1"/>
</dbReference>
<evidence type="ECO:0000259" key="2">
    <source>
        <dbReference type="Pfam" id="PF01636"/>
    </source>
</evidence>
<proteinExistence type="inferred from homology"/>
<reference evidence="3 4" key="1">
    <citation type="submission" date="2024-09" db="EMBL/GenBank/DDBJ databases">
        <authorList>
            <person name="Sun Q."/>
            <person name="Mori K."/>
        </authorList>
    </citation>
    <scope>NUCLEOTIDE SEQUENCE [LARGE SCALE GENOMIC DNA]</scope>
    <source>
        <strain evidence="3 4">TBRC 3947</strain>
    </source>
</reference>
<dbReference type="Gene3D" id="3.90.1200.10">
    <property type="match status" value="1"/>
</dbReference>
<gene>
    <name evidence="3" type="ORF">ACFFIA_30845</name>
</gene>
<dbReference type="EMBL" id="JBHLUH010000064">
    <property type="protein sequence ID" value="MFC0532058.1"/>
    <property type="molecule type" value="Genomic_DNA"/>
</dbReference>
<comment type="caution">
    <text evidence="3">The sequence shown here is derived from an EMBL/GenBank/DDBJ whole genome shotgun (WGS) entry which is preliminary data.</text>
</comment>
<evidence type="ECO:0000313" key="4">
    <source>
        <dbReference type="Proteomes" id="UP001589867"/>
    </source>
</evidence>